<organism evidence="1 2">
    <name type="scientific">Candidatus Woesebacteria bacterium GW2011_GWA2_44_33</name>
    <dbReference type="NCBI Taxonomy" id="1618564"/>
    <lineage>
        <taxon>Bacteria</taxon>
        <taxon>Candidatus Woeseibacteriota</taxon>
    </lineage>
</organism>
<comment type="caution">
    <text evidence="1">The sequence shown here is derived from an EMBL/GenBank/DDBJ whole genome shotgun (WGS) entry which is preliminary data.</text>
</comment>
<protein>
    <recommendedName>
        <fullName evidence="3">Peptidase A2 domain-containing protein</fullName>
    </recommendedName>
</protein>
<name>A0A0G1J5H3_9BACT</name>
<evidence type="ECO:0000313" key="1">
    <source>
        <dbReference type="EMBL" id="KKT66891.1"/>
    </source>
</evidence>
<evidence type="ECO:0000313" key="2">
    <source>
        <dbReference type="Proteomes" id="UP000034826"/>
    </source>
</evidence>
<dbReference type="AlphaFoldDB" id="A0A0G1J5H3"/>
<proteinExistence type="predicted"/>
<accession>A0A0G1J5H3</accession>
<evidence type="ECO:0008006" key="3">
    <source>
        <dbReference type="Google" id="ProtNLM"/>
    </source>
</evidence>
<reference evidence="1 2" key="1">
    <citation type="journal article" date="2015" name="Nature">
        <title>rRNA introns, odd ribosomes, and small enigmatic genomes across a large radiation of phyla.</title>
        <authorList>
            <person name="Brown C.T."/>
            <person name="Hug L.A."/>
            <person name="Thomas B.C."/>
            <person name="Sharon I."/>
            <person name="Castelle C.J."/>
            <person name="Singh A."/>
            <person name="Wilkins M.J."/>
            <person name="Williams K.H."/>
            <person name="Banfield J.F."/>
        </authorList>
    </citation>
    <scope>NUCLEOTIDE SEQUENCE [LARGE SCALE GENOMIC DNA]</scope>
</reference>
<dbReference type="EMBL" id="LCIY01000017">
    <property type="protein sequence ID" value="KKT66891.1"/>
    <property type="molecule type" value="Genomic_DNA"/>
</dbReference>
<gene>
    <name evidence="1" type="ORF">UW60_C0017G0023</name>
</gene>
<dbReference type="Proteomes" id="UP000034826">
    <property type="component" value="Unassembled WGS sequence"/>
</dbReference>
<sequence>MQFKYPFKVIFNDKIPMLDVRITNKENGKSTSYRAMLDSGSFANIFHSDIAGAGVLDIDLSKIKETQPFGGIKKSKQMKGKPYIVELMVMQKGHSYKFDSYVIFSDEISNTGYPLLGRIGFFDQFDEVCFNYKNDKFYLQKG</sequence>